<evidence type="ECO:0000313" key="2">
    <source>
        <dbReference type="Proteomes" id="UP000053825"/>
    </source>
</evidence>
<sequence length="55" mass="6636">MRRSLKGQHLKNLDEVRNWVDNDFASKEPASFHRGNQFLPEKWEKIVQAFGRYFN</sequence>
<proteinExistence type="predicted"/>
<gene>
    <name evidence="1" type="ORF">WH47_06023</name>
</gene>
<accession>A0A0L7QS89</accession>
<dbReference type="EMBL" id="KQ414768">
    <property type="protein sequence ID" value="KOC61346.1"/>
    <property type="molecule type" value="Genomic_DNA"/>
</dbReference>
<organism evidence="1 2">
    <name type="scientific">Habropoda laboriosa</name>
    <dbReference type="NCBI Taxonomy" id="597456"/>
    <lineage>
        <taxon>Eukaryota</taxon>
        <taxon>Metazoa</taxon>
        <taxon>Ecdysozoa</taxon>
        <taxon>Arthropoda</taxon>
        <taxon>Hexapoda</taxon>
        <taxon>Insecta</taxon>
        <taxon>Pterygota</taxon>
        <taxon>Neoptera</taxon>
        <taxon>Endopterygota</taxon>
        <taxon>Hymenoptera</taxon>
        <taxon>Apocrita</taxon>
        <taxon>Aculeata</taxon>
        <taxon>Apoidea</taxon>
        <taxon>Anthophila</taxon>
        <taxon>Apidae</taxon>
        <taxon>Habropoda</taxon>
    </lineage>
</organism>
<dbReference type="AlphaFoldDB" id="A0A0L7QS89"/>
<reference evidence="1 2" key="1">
    <citation type="submission" date="2015-07" db="EMBL/GenBank/DDBJ databases">
        <title>The genome of Habropoda laboriosa.</title>
        <authorList>
            <person name="Pan H."/>
            <person name="Kapheim K."/>
        </authorList>
    </citation>
    <scope>NUCLEOTIDE SEQUENCE [LARGE SCALE GENOMIC DNA]</scope>
    <source>
        <strain evidence="1">0110345459</strain>
    </source>
</reference>
<keyword evidence="2" id="KW-1185">Reference proteome</keyword>
<evidence type="ECO:0000313" key="1">
    <source>
        <dbReference type="EMBL" id="KOC61346.1"/>
    </source>
</evidence>
<evidence type="ECO:0008006" key="3">
    <source>
        <dbReference type="Google" id="ProtNLM"/>
    </source>
</evidence>
<dbReference type="InterPro" id="IPR036397">
    <property type="entry name" value="RNaseH_sf"/>
</dbReference>
<protein>
    <recommendedName>
        <fullName evidence="3">Histone-lysine N-methyltransferase SETMAR</fullName>
    </recommendedName>
</protein>
<dbReference type="Gene3D" id="3.30.420.10">
    <property type="entry name" value="Ribonuclease H-like superfamily/Ribonuclease H"/>
    <property type="match status" value="1"/>
</dbReference>
<name>A0A0L7QS89_9HYME</name>
<dbReference type="Proteomes" id="UP000053825">
    <property type="component" value="Unassembled WGS sequence"/>
</dbReference>
<dbReference type="GO" id="GO:0003676">
    <property type="term" value="F:nucleic acid binding"/>
    <property type="evidence" value="ECO:0007669"/>
    <property type="project" value="InterPro"/>
</dbReference>